<dbReference type="CDD" id="cd07984">
    <property type="entry name" value="LPLAT_LABLAT-like"/>
    <property type="match status" value="1"/>
</dbReference>
<evidence type="ECO:0000256" key="7">
    <source>
        <dbReference type="SAM" id="Phobius"/>
    </source>
</evidence>
<reference evidence="8" key="1">
    <citation type="submission" date="2023-07" db="EMBL/GenBank/DDBJ databases">
        <title>Gilvimarinus algae sp. nov., isolated from the surface of Kelp.</title>
        <authorList>
            <person name="Sun Y.Y."/>
            <person name="Gong Y."/>
            <person name="Du Z.J."/>
        </authorList>
    </citation>
    <scope>NUCLEOTIDE SEQUENCE</scope>
    <source>
        <strain evidence="8">SDUM040014</strain>
    </source>
</reference>
<evidence type="ECO:0000256" key="2">
    <source>
        <dbReference type="ARBA" id="ARBA00022475"/>
    </source>
</evidence>
<keyword evidence="2" id="KW-1003">Cell membrane</keyword>
<dbReference type="PANTHER" id="PTHR30606:SF9">
    <property type="entry name" value="LIPID A BIOSYNTHESIS LAUROYLTRANSFERASE"/>
    <property type="match status" value="1"/>
</dbReference>
<keyword evidence="5 7" id="KW-0472">Membrane</keyword>
<evidence type="ECO:0000256" key="5">
    <source>
        <dbReference type="ARBA" id="ARBA00023136"/>
    </source>
</evidence>
<keyword evidence="3" id="KW-0997">Cell inner membrane</keyword>
<dbReference type="EMBL" id="JAULRT010000062">
    <property type="protein sequence ID" value="MDO3383463.1"/>
    <property type="molecule type" value="Genomic_DNA"/>
</dbReference>
<comment type="caution">
    <text evidence="8">The sequence shown here is derived from an EMBL/GenBank/DDBJ whole genome shotgun (WGS) entry which is preliminary data.</text>
</comment>
<keyword evidence="7" id="KW-1133">Transmembrane helix</keyword>
<accession>A0ABT8THC0</accession>
<dbReference type="PANTHER" id="PTHR30606">
    <property type="entry name" value="LIPID A BIOSYNTHESIS LAUROYL ACYLTRANSFERASE"/>
    <property type="match status" value="1"/>
</dbReference>
<keyword evidence="9" id="KW-1185">Reference proteome</keyword>
<dbReference type="InterPro" id="IPR004960">
    <property type="entry name" value="LipA_acyltrans"/>
</dbReference>
<dbReference type="PIRSF" id="PIRSF028561">
    <property type="entry name" value="Ac_Trasf"/>
    <property type="match status" value="1"/>
</dbReference>
<dbReference type="Pfam" id="PF03279">
    <property type="entry name" value="Lip_A_acyltrans"/>
    <property type="match status" value="1"/>
</dbReference>
<keyword evidence="4" id="KW-0808">Transferase</keyword>
<dbReference type="RefSeq" id="WP_302714244.1">
    <property type="nucleotide sequence ID" value="NZ_JAULRT010000062.1"/>
</dbReference>
<gene>
    <name evidence="8" type="ORF">QWI16_14880</name>
</gene>
<keyword evidence="7" id="KW-0812">Transmembrane</keyword>
<comment type="subcellular location">
    <subcellularLocation>
        <location evidence="1">Cell inner membrane</location>
    </subcellularLocation>
</comment>
<evidence type="ECO:0008006" key="10">
    <source>
        <dbReference type="Google" id="ProtNLM"/>
    </source>
</evidence>
<feature type="transmembrane region" description="Helical" evidence="7">
    <location>
        <begin position="34"/>
        <end position="53"/>
    </location>
</feature>
<keyword evidence="6" id="KW-0012">Acyltransferase</keyword>
<dbReference type="InterPro" id="IPR014548">
    <property type="entry name" value="Ac_Trasf"/>
</dbReference>
<dbReference type="Proteomes" id="UP001168380">
    <property type="component" value="Unassembled WGS sequence"/>
</dbReference>
<sequence>MAGNNEQWENVRERGSLRAMQLLFWCYRHGGRHLIYPVVCVVVFYFFLTRRATRRSSARYLRRALGKPASTWLVWRHHLAFGRALVDRLGAWMGRIQRTDVTFPGHAHMSELQAQKTGAVLLGAHFGNLEMCRALVENDGSLKLNVILHTANTENFNQLVRRASERAEVRLIQVRDVSPATAMMLKEKLDQGEFLILLADRLPPGEGQRWLEAPFLGDTARFPAGPFWLALMLGAPVYFMAGYTAKEGYRAELQPLYAGGKVGRKERDAYCQRILSDYIANLERLCRDYPLQWFNFYDYWNDEQHLPAGETPDNDR</sequence>
<evidence type="ECO:0000256" key="3">
    <source>
        <dbReference type="ARBA" id="ARBA00022519"/>
    </source>
</evidence>
<evidence type="ECO:0000313" key="8">
    <source>
        <dbReference type="EMBL" id="MDO3383463.1"/>
    </source>
</evidence>
<proteinExistence type="predicted"/>
<evidence type="ECO:0000256" key="1">
    <source>
        <dbReference type="ARBA" id="ARBA00004533"/>
    </source>
</evidence>
<organism evidence="8 9">
    <name type="scientific">Gilvimarinus algae</name>
    <dbReference type="NCBI Taxonomy" id="3058037"/>
    <lineage>
        <taxon>Bacteria</taxon>
        <taxon>Pseudomonadati</taxon>
        <taxon>Pseudomonadota</taxon>
        <taxon>Gammaproteobacteria</taxon>
        <taxon>Cellvibrionales</taxon>
        <taxon>Cellvibrionaceae</taxon>
        <taxon>Gilvimarinus</taxon>
    </lineage>
</organism>
<name>A0ABT8THC0_9GAMM</name>
<evidence type="ECO:0000256" key="6">
    <source>
        <dbReference type="ARBA" id="ARBA00023315"/>
    </source>
</evidence>
<evidence type="ECO:0000313" key="9">
    <source>
        <dbReference type="Proteomes" id="UP001168380"/>
    </source>
</evidence>
<protein>
    <recommendedName>
        <fullName evidence="10">Acyltransferase</fullName>
    </recommendedName>
</protein>
<evidence type="ECO:0000256" key="4">
    <source>
        <dbReference type="ARBA" id="ARBA00022679"/>
    </source>
</evidence>